<dbReference type="Pfam" id="PF00160">
    <property type="entry name" value="Pro_isomerase"/>
    <property type="match status" value="1"/>
</dbReference>
<evidence type="ECO:0000313" key="6">
    <source>
        <dbReference type="EMBL" id="PZO39919.1"/>
    </source>
</evidence>
<comment type="caution">
    <text evidence="6">The sequence shown here is derived from an EMBL/GenBank/DDBJ whole genome shotgun (WGS) entry which is preliminary data.</text>
</comment>
<dbReference type="AlphaFoldDB" id="A0A2W4WDF3"/>
<dbReference type="EC" id="5.2.1.8" evidence="1"/>
<reference evidence="6 7" key="2">
    <citation type="submission" date="2018-06" db="EMBL/GenBank/DDBJ databases">
        <title>Metagenomic assembly of (sub)arctic Cyanobacteria and their associated microbiome from non-axenic cultures.</title>
        <authorList>
            <person name="Baurain D."/>
        </authorList>
    </citation>
    <scope>NUCLEOTIDE SEQUENCE [LARGE SCALE GENOMIC DNA]</scope>
    <source>
        <strain evidence="6">ULC041bin1</strain>
    </source>
</reference>
<accession>A0A2W4WDF3</accession>
<dbReference type="Gene3D" id="1.20.120.290">
    <property type="entry name" value="Oxygen-evolving enhancer protein 3 (PsbQ), four-helix up-down bundle"/>
    <property type="match status" value="1"/>
</dbReference>
<dbReference type="CDD" id="cd01924">
    <property type="entry name" value="cyclophilin_TLP40_like"/>
    <property type="match status" value="1"/>
</dbReference>
<sequence length="371" mass="40479">MNWSNLARLGSQLGCGVLVAVGLWLGTLAPALALPAGPLVAYLPPGNAITDGRALLRYALPIDNSEIRSVQGTLEGLSEWLRSKRWGPITKDITKVERILTRSREAMLAAVPDGKRAAAISYLDDIQAQLLPLRDAVDRRDRETVWLKRAAMLDDVSRIEELMVKGFPYEVPPEYSNLPQLKGQATVEVTTNKGTLQAVIDGYSAPVTGGNFVDLVQRGFYDGLEFTRAEDNYVLQTGDPAGPEEGFIDPKTKAYRAIPIEILVKGDESPVYGTTLEEIGRFLDAPVLPFSAYGTLGMARPNGDPNGGSSQFFFFLFEPEMTPAGLNLLDGRYSVFGYVIENKELLEQLTAGDRIESMRVVAGAENLVQPS</sequence>
<reference evidence="7" key="1">
    <citation type="submission" date="2018-04" db="EMBL/GenBank/DDBJ databases">
        <authorList>
            <person name="Cornet L."/>
        </authorList>
    </citation>
    <scope>NUCLEOTIDE SEQUENCE [LARGE SCALE GENOMIC DNA]</scope>
</reference>
<gene>
    <name evidence="6" type="ORF">DCF17_12765</name>
</gene>
<evidence type="ECO:0000256" key="3">
    <source>
        <dbReference type="ARBA" id="ARBA00023110"/>
    </source>
</evidence>
<dbReference type="SUPFAM" id="SSF50891">
    <property type="entry name" value="Cyclophilin-like"/>
    <property type="match status" value="1"/>
</dbReference>
<keyword evidence="3" id="KW-0697">Rotamase</keyword>
<name>A0A2W4WDF3_9CYAN</name>
<dbReference type="InterPro" id="IPR044665">
    <property type="entry name" value="E_coli_cyclophilin_A-like"/>
</dbReference>
<dbReference type="EMBL" id="QBMN01000082">
    <property type="protein sequence ID" value="PZO39919.1"/>
    <property type="molecule type" value="Genomic_DNA"/>
</dbReference>
<dbReference type="Pfam" id="PF21329">
    <property type="entry name" value="CYP38_PsbQ-like"/>
    <property type="match status" value="1"/>
</dbReference>
<dbReference type="SUPFAM" id="SSF101112">
    <property type="entry name" value="Oxygen-evolving enhancer protein 3"/>
    <property type="match status" value="1"/>
</dbReference>
<dbReference type="Gene3D" id="2.40.100.10">
    <property type="entry name" value="Cyclophilin-like"/>
    <property type="match status" value="1"/>
</dbReference>
<organism evidence="6 7">
    <name type="scientific">Shackletoniella antarctica</name>
    <dbReference type="NCBI Taxonomy" id="268115"/>
    <lineage>
        <taxon>Bacteria</taxon>
        <taxon>Bacillati</taxon>
        <taxon>Cyanobacteriota</taxon>
        <taxon>Cyanophyceae</taxon>
        <taxon>Oculatellales</taxon>
        <taxon>Oculatellaceae</taxon>
        <taxon>Shackletoniella</taxon>
    </lineage>
</organism>
<dbReference type="InterPro" id="IPR048563">
    <property type="entry name" value="CYP38_PsbQ-like"/>
</dbReference>
<dbReference type="InterPro" id="IPR029000">
    <property type="entry name" value="Cyclophilin-like_dom_sf"/>
</dbReference>
<dbReference type="GO" id="GO:0003755">
    <property type="term" value="F:peptidyl-prolyl cis-trans isomerase activity"/>
    <property type="evidence" value="ECO:0007669"/>
    <property type="project" value="UniProtKB-KW"/>
</dbReference>
<proteinExistence type="predicted"/>
<dbReference type="InterPro" id="IPR002130">
    <property type="entry name" value="Cyclophilin-type_PPIase_dom"/>
</dbReference>
<dbReference type="PANTHER" id="PTHR43246">
    <property type="entry name" value="PEPTIDYL-PROLYL CIS-TRANS ISOMERASE CYP38, CHLOROPLASTIC"/>
    <property type="match status" value="1"/>
</dbReference>
<evidence type="ECO:0000256" key="1">
    <source>
        <dbReference type="ARBA" id="ARBA00013194"/>
    </source>
</evidence>
<keyword evidence="2" id="KW-0793">Thylakoid</keyword>
<evidence type="ECO:0000313" key="7">
    <source>
        <dbReference type="Proteomes" id="UP000249081"/>
    </source>
</evidence>
<dbReference type="InterPro" id="IPR023222">
    <property type="entry name" value="PsbQ-like_dom_sf"/>
</dbReference>
<dbReference type="Proteomes" id="UP000249081">
    <property type="component" value="Unassembled WGS sequence"/>
</dbReference>
<evidence type="ECO:0000256" key="2">
    <source>
        <dbReference type="ARBA" id="ARBA00023078"/>
    </source>
</evidence>
<evidence type="ECO:0000259" key="5">
    <source>
        <dbReference type="PROSITE" id="PS50072"/>
    </source>
</evidence>
<feature type="domain" description="PPIase cyclophilin-type" evidence="5">
    <location>
        <begin position="194"/>
        <end position="371"/>
    </location>
</feature>
<evidence type="ECO:0000256" key="4">
    <source>
        <dbReference type="ARBA" id="ARBA00023235"/>
    </source>
</evidence>
<dbReference type="PROSITE" id="PS50072">
    <property type="entry name" value="CSA_PPIASE_2"/>
    <property type="match status" value="1"/>
</dbReference>
<protein>
    <recommendedName>
        <fullName evidence="1">peptidylprolyl isomerase</fullName>
        <ecNumber evidence="1">5.2.1.8</ecNumber>
    </recommendedName>
</protein>
<keyword evidence="4 6" id="KW-0413">Isomerase</keyword>